<evidence type="ECO:0000259" key="1">
    <source>
        <dbReference type="Pfam" id="PF25428"/>
    </source>
</evidence>
<dbReference type="PANTHER" id="PTHR37221:SF1">
    <property type="entry name" value="OS02G0582400 PROTEIN"/>
    <property type="match status" value="1"/>
</dbReference>
<dbReference type="InterPro" id="IPR057216">
    <property type="entry name" value="DUF7894"/>
</dbReference>
<dbReference type="EMBL" id="MTKT01003945">
    <property type="protein sequence ID" value="OWM73870.1"/>
    <property type="molecule type" value="Genomic_DNA"/>
</dbReference>
<reference evidence="3" key="1">
    <citation type="journal article" date="2017" name="Plant J.">
        <title>The pomegranate (Punica granatum L.) genome and the genomics of punicalagin biosynthesis.</title>
        <authorList>
            <person name="Qin G."/>
            <person name="Xu C."/>
            <person name="Ming R."/>
            <person name="Tang H."/>
            <person name="Guyot R."/>
            <person name="Kramer E.M."/>
            <person name="Hu Y."/>
            <person name="Yi X."/>
            <person name="Qi Y."/>
            <person name="Xu X."/>
            <person name="Gao Z."/>
            <person name="Pan H."/>
            <person name="Jian J."/>
            <person name="Tian Y."/>
            <person name="Yue Z."/>
            <person name="Xu Y."/>
        </authorList>
    </citation>
    <scope>NUCLEOTIDE SEQUENCE [LARGE SCALE GENOMIC DNA]</scope>
    <source>
        <strain evidence="3">cv. Dabenzi</strain>
    </source>
</reference>
<accession>A0A218WND6</accession>
<organism evidence="2 3">
    <name type="scientific">Punica granatum</name>
    <name type="common">Pomegranate</name>
    <dbReference type="NCBI Taxonomy" id="22663"/>
    <lineage>
        <taxon>Eukaryota</taxon>
        <taxon>Viridiplantae</taxon>
        <taxon>Streptophyta</taxon>
        <taxon>Embryophyta</taxon>
        <taxon>Tracheophyta</taxon>
        <taxon>Spermatophyta</taxon>
        <taxon>Magnoliopsida</taxon>
        <taxon>eudicotyledons</taxon>
        <taxon>Gunneridae</taxon>
        <taxon>Pentapetalae</taxon>
        <taxon>rosids</taxon>
        <taxon>malvids</taxon>
        <taxon>Myrtales</taxon>
        <taxon>Lythraceae</taxon>
        <taxon>Punica</taxon>
    </lineage>
</organism>
<feature type="domain" description="DUF7894" evidence="1">
    <location>
        <begin position="38"/>
        <end position="257"/>
    </location>
</feature>
<evidence type="ECO:0000313" key="3">
    <source>
        <dbReference type="Proteomes" id="UP000197138"/>
    </source>
</evidence>
<dbReference type="Pfam" id="PF25428">
    <property type="entry name" value="DUF7894"/>
    <property type="match status" value="1"/>
</dbReference>
<dbReference type="AlphaFoldDB" id="A0A218WND6"/>
<protein>
    <recommendedName>
        <fullName evidence="1">DUF7894 domain-containing protein</fullName>
    </recommendedName>
</protein>
<comment type="caution">
    <text evidence="2">The sequence shown here is derived from an EMBL/GenBank/DDBJ whole genome shotgun (WGS) entry which is preliminary data.</text>
</comment>
<evidence type="ECO:0000313" key="2">
    <source>
        <dbReference type="EMBL" id="OWM73870.1"/>
    </source>
</evidence>
<gene>
    <name evidence="2" type="ORF">CDL15_Pgr018930</name>
</gene>
<name>A0A218WND6_PUNGR</name>
<dbReference type="PANTHER" id="PTHR37221">
    <property type="entry name" value="OS02G0582400 PROTEIN"/>
    <property type="match status" value="1"/>
</dbReference>
<sequence>MAWLRRSPTLSCQALTPPFADCNKASIPSFVNFLEPNILQELTLNRSLSPLCREEPFELPLERYGIGDCSARGNLAHFIDGNGVYKVSVLIMQTHTPPTLACALNEVLAQVISDEAETVPTLLVPFVASPSEIKCETRTPGKSSKTSIYCMPVGPETSVPGAIFAKTEKTPSPLQIQHEPLACLLHFARVLKLPAIFLFGRKGVSSERGSGDELEVLVEIGELLANTTGLFFSKDKISWNPGKTIRDVEEPWRALYG</sequence>
<dbReference type="Proteomes" id="UP000197138">
    <property type="component" value="Unassembled WGS sequence"/>
</dbReference>
<proteinExistence type="predicted"/>